<dbReference type="Pfam" id="PF17764">
    <property type="entry name" value="PriA_3primeBD"/>
    <property type="match status" value="1"/>
</dbReference>
<dbReference type="GO" id="GO:0006310">
    <property type="term" value="P:DNA recombination"/>
    <property type="evidence" value="ECO:0007669"/>
    <property type="project" value="TreeGrafter"/>
</dbReference>
<comment type="caution">
    <text evidence="6">The sequence shown here is derived from an EMBL/GenBank/DDBJ whole genome shotgun (WGS) entry which is preliminary data.</text>
</comment>
<evidence type="ECO:0000256" key="4">
    <source>
        <dbReference type="SAM" id="MobiDB-lite"/>
    </source>
</evidence>
<gene>
    <name evidence="6" type="ORF">BMAGN_0658</name>
</gene>
<dbReference type="InterPro" id="IPR027417">
    <property type="entry name" value="P-loop_NTPase"/>
</dbReference>
<dbReference type="GO" id="GO:0006270">
    <property type="term" value="P:DNA replication initiation"/>
    <property type="evidence" value="ECO:0007669"/>
    <property type="project" value="TreeGrafter"/>
</dbReference>
<dbReference type="STRING" id="1692.BMAGN_0658"/>
<dbReference type="Gene3D" id="3.40.50.300">
    <property type="entry name" value="P-loop containing nucleotide triphosphate hydrolases"/>
    <property type="match status" value="1"/>
</dbReference>
<dbReference type="RefSeq" id="WP_022859250.1">
    <property type="nucleotide sequence ID" value="NZ_JGZB01000003.1"/>
</dbReference>
<evidence type="ECO:0000256" key="2">
    <source>
        <dbReference type="ARBA" id="ARBA00022840"/>
    </source>
</evidence>
<evidence type="ECO:0000259" key="5">
    <source>
        <dbReference type="Pfam" id="PF17764"/>
    </source>
</evidence>
<dbReference type="InterPro" id="IPR041222">
    <property type="entry name" value="PriA_3primeBD"/>
</dbReference>
<evidence type="ECO:0000256" key="3">
    <source>
        <dbReference type="ARBA" id="ARBA00023125"/>
    </source>
</evidence>
<feature type="domain" description="Primosomal protein N' 3' DNA-binding" evidence="5">
    <location>
        <begin position="39"/>
        <end position="139"/>
    </location>
</feature>
<dbReference type="Proteomes" id="UP000029052">
    <property type="component" value="Unassembled WGS sequence"/>
</dbReference>
<dbReference type="GO" id="GO:0005524">
    <property type="term" value="F:ATP binding"/>
    <property type="evidence" value="ECO:0007669"/>
    <property type="project" value="UniProtKB-KW"/>
</dbReference>
<dbReference type="EMBL" id="JGZB01000003">
    <property type="protein sequence ID" value="KFI68785.1"/>
    <property type="molecule type" value="Genomic_DNA"/>
</dbReference>
<feature type="region of interest" description="Disordered" evidence="4">
    <location>
        <begin position="1"/>
        <end position="29"/>
    </location>
</feature>
<dbReference type="Gene3D" id="3.40.1440.60">
    <property type="entry name" value="PriA, 3(prime) DNA-binding domain"/>
    <property type="match status" value="1"/>
</dbReference>
<dbReference type="PANTHER" id="PTHR30580">
    <property type="entry name" value="PRIMOSOMAL PROTEIN N"/>
    <property type="match status" value="1"/>
</dbReference>
<evidence type="ECO:0000313" key="7">
    <source>
        <dbReference type="Proteomes" id="UP000029052"/>
    </source>
</evidence>
<keyword evidence="7" id="KW-1185">Reference proteome</keyword>
<dbReference type="AlphaFoldDB" id="A0A087BCN5"/>
<dbReference type="InterPro" id="IPR042115">
    <property type="entry name" value="PriA_3primeBD_sf"/>
</dbReference>
<dbReference type="GO" id="GO:0043138">
    <property type="term" value="F:3'-5' DNA helicase activity"/>
    <property type="evidence" value="ECO:0007669"/>
    <property type="project" value="TreeGrafter"/>
</dbReference>
<evidence type="ECO:0000313" key="6">
    <source>
        <dbReference type="EMBL" id="KFI68785.1"/>
    </source>
</evidence>
<name>A0A087BCN5_9BIFI</name>
<dbReference type="GO" id="GO:0006302">
    <property type="term" value="P:double-strand break repair"/>
    <property type="evidence" value="ECO:0007669"/>
    <property type="project" value="TreeGrafter"/>
</dbReference>
<keyword evidence="1" id="KW-0547">Nucleotide-binding</keyword>
<protein>
    <submittedName>
        <fullName evidence="6">Primosomal protein</fullName>
    </submittedName>
</protein>
<keyword evidence="3" id="KW-0238">DNA-binding</keyword>
<keyword evidence="2" id="KW-0067">ATP-binding</keyword>
<dbReference type="PANTHER" id="PTHR30580:SF0">
    <property type="entry name" value="PRIMOSOMAL PROTEIN N"/>
    <property type="match status" value="1"/>
</dbReference>
<proteinExistence type="predicted"/>
<dbReference type="eggNOG" id="COG1198">
    <property type="taxonomic scope" value="Bacteria"/>
</dbReference>
<sequence>MSESLQQPTFDGLSARKRRTSRTQPKARAVAKRNPIAHVALNVQAPHLGRLFDYQVLEDQDELAVPGALVSVRFGQRARVHGVIWSRDDTTSVPANALKPLTQVMSAQPLVPESLREDIVAVARAYGGTPANVLRNAVPTYVKKVDKEYTVTVQKLDLGVPVLPEDVRARVEAQYGVLLERYERAETLRRAQEDHAFASFIWDCMPGTDVWARDLATLAAHHVARGEQAVLVMPTQRHVQRMVKALQRLGLERYSLPEDLDHYDARAVVGVLDASLTPPERCASYLAVRDGLIRCVVGVRSAMYAPVEDHALWVMFDDCAYQNADGNMPHANARGVLRLRAQAHGGIFLAAGNARSATSEWETGDQVVATSVGGPSTGLHPMSDALRPVMPQVRWLNRDELARMADPTMGARIPHTAVRAIRQALRYGPVLLSIPHDGISESLSCAHCLRQARCMRCSGPLVRTAQQSVRCQWCAAAAGDWTCPHCHHDKLRVIRVGAAGTIQELRGLFRDVPLVVSSAAAPQGILESVDSAPKIVVAPVGDEPRVTAGEGTTAAYQAVAILDAWTSLYERGLDAYTETLNRWMHVVSLCAPRTHGGVALVLGETDAVLVNALSTWNSAVLARQECEERQEAVLPPAISAATIWGDRETVMDMLDAIGVRGAGEWATLPASQGGMPAVLGPVPIAPPRTLAHRDRMMEGMNDRVKAVVRVPTASRDALARRLAAASARFGAQGAQKELKYHMDPKDLM</sequence>
<reference evidence="6 7" key="1">
    <citation type="submission" date="2014-03" db="EMBL/GenBank/DDBJ databases">
        <title>Genomics of Bifidobacteria.</title>
        <authorList>
            <person name="Ventura M."/>
            <person name="Milani C."/>
            <person name="Lugli G.A."/>
        </authorList>
    </citation>
    <scope>NUCLEOTIDE SEQUENCE [LARGE SCALE GENOMIC DNA]</scope>
    <source>
        <strain evidence="6 7">LMG 11591</strain>
    </source>
</reference>
<organism evidence="6 7">
    <name type="scientific">Bifidobacterium magnum</name>
    <dbReference type="NCBI Taxonomy" id="1692"/>
    <lineage>
        <taxon>Bacteria</taxon>
        <taxon>Bacillati</taxon>
        <taxon>Actinomycetota</taxon>
        <taxon>Actinomycetes</taxon>
        <taxon>Bifidobacteriales</taxon>
        <taxon>Bifidobacteriaceae</taxon>
        <taxon>Bifidobacterium</taxon>
    </lineage>
</organism>
<accession>A0A087BCN5</accession>
<evidence type="ECO:0000256" key="1">
    <source>
        <dbReference type="ARBA" id="ARBA00022741"/>
    </source>
</evidence>
<dbReference type="GO" id="GO:0003677">
    <property type="term" value="F:DNA binding"/>
    <property type="evidence" value="ECO:0007669"/>
    <property type="project" value="UniProtKB-KW"/>
</dbReference>